<evidence type="ECO:0000313" key="2">
    <source>
        <dbReference type="EMBL" id="KAA6381410.1"/>
    </source>
</evidence>
<accession>A0A5J4VFN9</accession>
<reference evidence="2 3" key="1">
    <citation type="submission" date="2019-03" db="EMBL/GenBank/DDBJ databases">
        <title>Single cell metagenomics reveals metabolic interactions within the superorganism composed of flagellate Streblomastix strix and complex community of Bacteroidetes bacteria on its surface.</title>
        <authorList>
            <person name="Treitli S.C."/>
            <person name="Kolisko M."/>
            <person name="Husnik F."/>
            <person name="Keeling P."/>
            <person name="Hampl V."/>
        </authorList>
    </citation>
    <scope>NUCLEOTIDE SEQUENCE [LARGE SCALE GENOMIC DNA]</scope>
    <source>
        <strain evidence="2">ST1C</strain>
    </source>
</reference>
<dbReference type="AlphaFoldDB" id="A0A5J4VFN9"/>
<evidence type="ECO:0000313" key="3">
    <source>
        <dbReference type="Proteomes" id="UP000324800"/>
    </source>
</evidence>
<organism evidence="2 3">
    <name type="scientific">Streblomastix strix</name>
    <dbReference type="NCBI Taxonomy" id="222440"/>
    <lineage>
        <taxon>Eukaryota</taxon>
        <taxon>Metamonada</taxon>
        <taxon>Preaxostyla</taxon>
        <taxon>Oxymonadida</taxon>
        <taxon>Streblomastigidae</taxon>
        <taxon>Streblomastix</taxon>
    </lineage>
</organism>
<feature type="compositionally biased region" description="Polar residues" evidence="1">
    <location>
        <begin position="1"/>
        <end position="20"/>
    </location>
</feature>
<feature type="region of interest" description="Disordered" evidence="1">
    <location>
        <begin position="1"/>
        <end position="40"/>
    </location>
</feature>
<name>A0A5J4VFN9_9EUKA</name>
<comment type="caution">
    <text evidence="2">The sequence shown here is derived from an EMBL/GenBank/DDBJ whole genome shotgun (WGS) entry which is preliminary data.</text>
</comment>
<protein>
    <submittedName>
        <fullName evidence="2">Uncharacterized protein</fullName>
    </submittedName>
</protein>
<dbReference type="EMBL" id="SNRW01007337">
    <property type="protein sequence ID" value="KAA6381410.1"/>
    <property type="molecule type" value="Genomic_DNA"/>
</dbReference>
<dbReference type="Proteomes" id="UP000324800">
    <property type="component" value="Unassembled WGS sequence"/>
</dbReference>
<sequence>MDTINEQNNNDSKTQGSEINAANDKITPKRKYERNEGAKCGRTKKYNTIEDAQNNAREQRSVIKKRQYALASKNYWSLITYLKLCCKLSSYAYQFVSLSITYRPLIAQQAKSVSSSKK</sequence>
<evidence type="ECO:0000256" key="1">
    <source>
        <dbReference type="SAM" id="MobiDB-lite"/>
    </source>
</evidence>
<gene>
    <name evidence="2" type="ORF">EZS28_023064</name>
</gene>
<proteinExistence type="predicted"/>